<dbReference type="InterPro" id="IPR003607">
    <property type="entry name" value="HD/PDEase_dom"/>
</dbReference>
<evidence type="ECO:0000259" key="1">
    <source>
        <dbReference type="PROSITE" id="PS51832"/>
    </source>
</evidence>
<dbReference type="Proteomes" id="UP001333102">
    <property type="component" value="Chromosome"/>
</dbReference>
<dbReference type="GO" id="GO:0016787">
    <property type="term" value="F:hydrolase activity"/>
    <property type="evidence" value="ECO:0007669"/>
    <property type="project" value="UniProtKB-KW"/>
</dbReference>
<keyword evidence="2" id="KW-0378">Hydrolase</keyword>
<sequence length="366" mass="40652">MLSLEDVRPGMILATDVEVAGRAMLRSGVVLSSYHLRRLADLGVRTLYICPPKAPVPTGHAASRLLAEPTKAEAFRVVCRQLRRVGRGLVIEARPVFEAVKAILRDALAHPGVLEELQGVRAAHDVLFAHSVSVAAMAVFLGLHSGWDRADLVALGVGALLHDAGKPRLPRPLWRKPGKLTPEEYRTVQAHTWLGFEAMRRQGAFDARSAHVAWEHHERWDGSGYPRGLSGDAIHPFARLVAVVDVFDALTTDRPYRAARRRDAAISWIAERAGRDFDPIMVRRFLARIAPYPVGSWVRLNTGELARVVRVTPDLPARPVVEVVEGGEGVIDLEQDMHRRIVGPAELDHAWFESQDERACRTSRER</sequence>
<dbReference type="PROSITE" id="PS51832">
    <property type="entry name" value="HD_GYP"/>
    <property type="match status" value="1"/>
</dbReference>
<dbReference type="RefSeq" id="WP_324670348.1">
    <property type="nucleotide sequence ID" value="NZ_CP141614.1"/>
</dbReference>
<dbReference type="Pfam" id="PF13487">
    <property type="entry name" value="HD_5"/>
    <property type="match status" value="1"/>
</dbReference>
<dbReference type="EC" id="3.1.4.-" evidence="2"/>
<proteinExistence type="predicted"/>
<dbReference type="InterPro" id="IPR037522">
    <property type="entry name" value="HD_GYP_dom"/>
</dbReference>
<protein>
    <submittedName>
        <fullName evidence="2">HD-GYP domain-containing protein</fullName>
        <ecNumber evidence="2">3.1.4.-</ecNumber>
    </submittedName>
</protein>
<accession>A0ABZ1BUT1</accession>
<dbReference type="PANTHER" id="PTHR43155:SF2">
    <property type="entry name" value="CYCLIC DI-GMP PHOSPHODIESTERASE PA4108"/>
    <property type="match status" value="1"/>
</dbReference>
<feature type="domain" description="HD-GYP" evidence="1">
    <location>
        <begin position="105"/>
        <end position="301"/>
    </location>
</feature>
<dbReference type="SMART" id="SM00471">
    <property type="entry name" value="HDc"/>
    <property type="match status" value="1"/>
</dbReference>
<dbReference type="Gene3D" id="1.10.3210.10">
    <property type="entry name" value="Hypothetical protein af1432"/>
    <property type="match status" value="1"/>
</dbReference>
<name>A0ABZ1BUT1_9FIRM</name>
<keyword evidence="3" id="KW-1185">Reference proteome</keyword>
<dbReference type="EMBL" id="CP141614">
    <property type="protein sequence ID" value="WRP15928.1"/>
    <property type="molecule type" value="Genomic_DNA"/>
</dbReference>
<gene>
    <name evidence="2" type="ORF">VLY81_05730</name>
</gene>
<dbReference type="SUPFAM" id="SSF109604">
    <property type="entry name" value="HD-domain/PDEase-like"/>
    <property type="match status" value="1"/>
</dbReference>
<evidence type="ECO:0000313" key="2">
    <source>
        <dbReference type="EMBL" id="WRP15928.1"/>
    </source>
</evidence>
<evidence type="ECO:0000313" key="3">
    <source>
        <dbReference type="Proteomes" id="UP001333102"/>
    </source>
</evidence>
<organism evidence="2 3">
    <name type="scientific">Geochorda subterranea</name>
    <dbReference type="NCBI Taxonomy" id="3109564"/>
    <lineage>
        <taxon>Bacteria</taxon>
        <taxon>Bacillati</taxon>
        <taxon>Bacillota</taxon>
        <taxon>Limnochordia</taxon>
        <taxon>Limnochordales</taxon>
        <taxon>Geochordaceae</taxon>
        <taxon>Geochorda</taxon>
    </lineage>
</organism>
<reference evidence="3" key="1">
    <citation type="submission" date="2023-12" db="EMBL/GenBank/DDBJ databases">
        <title>Novel isolates from deep terrestrial aquifers shed light on the physiology and ecology of the class Limnochordia.</title>
        <authorList>
            <person name="Karnachuk O.V."/>
            <person name="Lukina A.P."/>
            <person name="Avakyan M.R."/>
            <person name="Kadnikov V."/>
            <person name="Begmatov S."/>
            <person name="Beletsky A.V."/>
            <person name="Mardanov A.V."/>
            <person name="Ravin N.V."/>
        </authorList>
    </citation>
    <scope>NUCLEOTIDE SEQUENCE [LARGE SCALE GENOMIC DNA]</scope>
    <source>
        <strain evidence="3">LN</strain>
    </source>
</reference>
<dbReference type="PANTHER" id="PTHR43155">
    <property type="entry name" value="CYCLIC DI-GMP PHOSPHODIESTERASE PA4108-RELATED"/>
    <property type="match status" value="1"/>
</dbReference>
<dbReference type="CDD" id="cd00077">
    <property type="entry name" value="HDc"/>
    <property type="match status" value="1"/>
</dbReference>